<dbReference type="InterPro" id="IPR029063">
    <property type="entry name" value="SAM-dependent_MTases_sf"/>
</dbReference>
<name>A0A1V0UQA6_9BACL</name>
<dbReference type="EMBL" id="CP020557">
    <property type="protein sequence ID" value="ARF67138.1"/>
    <property type="molecule type" value="Genomic_DNA"/>
</dbReference>
<keyword evidence="1" id="KW-0808">Transferase</keyword>
<evidence type="ECO:0000313" key="1">
    <source>
        <dbReference type="EMBL" id="ARF67138.1"/>
    </source>
</evidence>
<evidence type="ECO:0000313" key="2">
    <source>
        <dbReference type="Proteomes" id="UP000192727"/>
    </source>
</evidence>
<sequence>MVKLSNRLRMIADRVPVGSKLADIGSDHALLPAYLVKQGITPFAVAGEVNQGPREAAENQVKEAGLSSKIEVRLGDGLEVLSPGEVDTVTIAGMGGSLIVSILDAGKEKLLNVSTLVLQPNVAEDKVRAWLDAEGWFLAEETILKEDGKIYEILTARHPQAWDHPENLYKSRRLKADLVLNKPELLCLGPYFVENPSPVWFEKWTKEISKLEKIAGQVNQSDLEAARQKQQAMVKKIAKLKEVLACLQKDRL</sequence>
<dbReference type="GO" id="GO:0160105">
    <property type="term" value="F:tRNA (adenine(22)-N1)-methyltransferase activity"/>
    <property type="evidence" value="ECO:0007669"/>
    <property type="project" value="InterPro"/>
</dbReference>
<dbReference type="Gene3D" id="3.40.50.150">
    <property type="entry name" value="Vaccinia Virus protein VP39"/>
    <property type="match status" value="1"/>
</dbReference>
<dbReference type="AlphaFoldDB" id="A0A1V0UQA6"/>
<dbReference type="GO" id="GO:0032259">
    <property type="term" value="P:methylation"/>
    <property type="evidence" value="ECO:0007669"/>
    <property type="project" value="UniProtKB-KW"/>
</dbReference>
<dbReference type="PANTHER" id="PTHR38451">
    <property type="entry name" value="TRNA (ADENINE(22)-N(1))-METHYLTRANSFERASE"/>
    <property type="match status" value="1"/>
</dbReference>
<dbReference type="Pfam" id="PF04816">
    <property type="entry name" value="TrmK"/>
    <property type="match status" value="1"/>
</dbReference>
<dbReference type="PIRSF" id="PIRSF018637">
    <property type="entry name" value="TrmK"/>
    <property type="match status" value="1"/>
</dbReference>
<dbReference type="Gene3D" id="1.10.287.1890">
    <property type="match status" value="1"/>
</dbReference>
<reference evidence="1 2" key="1">
    <citation type="submission" date="2017-03" db="EMBL/GenBank/DDBJ databases">
        <title>Paenibacillus larvae genome sequencing.</title>
        <authorList>
            <person name="Dingman D.W."/>
        </authorList>
    </citation>
    <scope>NUCLEOTIDE SEQUENCE [LARGE SCALE GENOMIC DNA]</scope>
    <source>
        <strain evidence="1 2">SAG 10367</strain>
    </source>
</reference>
<dbReference type="RefSeq" id="WP_083038721.1">
    <property type="nucleotide sequence ID" value="NZ_CP020557.1"/>
</dbReference>
<protein>
    <submittedName>
        <fullName evidence="1">tRNA (Adenine-N(1))-methyltransferase</fullName>
    </submittedName>
</protein>
<proteinExistence type="predicted"/>
<dbReference type="InterPro" id="IPR006901">
    <property type="entry name" value="TrmK"/>
</dbReference>
<organism evidence="1 2">
    <name type="scientific">Paenibacillus larvae subsp. pulvifaciens</name>
    <dbReference type="NCBI Taxonomy" id="1477"/>
    <lineage>
        <taxon>Bacteria</taxon>
        <taxon>Bacillati</taxon>
        <taxon>Bacillota</taxon>
        <taxon>Bacilli</taxon>
        <taxon>Bacillales</taxon>
        <taxon>Paenibacillaceae</taxon>
        <taxon>Paenibacillus</taxon>
    </lineage>
</organism>
<dbReference type="Proteomes" id="UP000192727">
    <property type="component" value="Chromosome"/>
</dbReference>
<dbReference type="PANTHER" id="PTHR38451:SF1">
    <property type="entry name" value="TRNA (ADENINE(22)-N(1))-METHYLTRANSFERASE"/>
    <property type="match status" value="1"/>
</dbReference>
<accession>A0A1V0UQA6</accession>
<keyword evidence="1" id="KW-0489">Methyltransferase</keyword>
<gene>
    <name evidence="1" type="ORF">B7C51_03930</name>
</gene>
<dbReference type="SUPFAM" id="SSF53335">
    <property type="entry name" value="S-adenosyl-L-methionine-dependent methyltransferases"/>
    <property type="match status" value="1"/>
</dbReference>